<dbReference type="EMBL" id="FNTV01000002">
    <property type="protein sequence ID" value="SEF11262.1"/>
    <property type="molecule type" value="Genomic_DNA"/>
</dbReference>
<name>A0A1H5PBF9_9MICC</name>
<organism evidence="1 2">
    <name type="scientific">Arthrobacter alpinus</name>
    <dbReference type="NCBI Taxonomy" id="656366"/>
    <lineage>
        <taxon>Bacteria</taxon>
        <taxon>Bacillati</taxon>
        <taxon>Actinomycetota</taxon>
        <taxon>Actinomycetes</taxon>
        <taxon>Micrococcales</taxon>
        <taxon>Micrococcaceae</taxon>
        <taxon>Arthrobacter</taxon>
    </lineage>
</organism>
<dbReference type="AlphaFoldDB" id="A0A1H5PBF9"/>
<evidence type="ECO:0000313" key="1">
    <source>
        <dbReference type="EMBL" id="SEF11262.1"/>
    </source>
</evidence>
<gene>
    <name evidence="1" type="ORF">SAMN04489740_4084</name>
</gene>
<reference evidence="1 2" key="1">
    <citation type="submission" date="2016-10" db="EMBL/GenBank/DDBJ databases">
        <authorList>
            <person name="de Groot N.N."/>
        </authorList>
    </citation>
    <scope>NUCLEOTIDE SEQUENCE [LARGE SCALE GENOMIC DNA]</scope>
    <source>
        <strain evidence="1 2">DSM 22274</strain>
    </source>
</reference>
<protein>
    <submittedName>
        <fullName evidence="1">Uncharacterized protein</fullName>
    </submittedName>
</protein>
<proteinExistence type="predicted"/>
<evidence type="ECO:0000313" key="2">
    <source>
        <dbReference type="Proteomes" id="UP000182725"/>
    </source>
</evidence>
<accession>A0A1H5PBF9</accession>
<dbReference type="RefSeq" id="WP_074713532.1">
    <property type="nucleotide sequence ID" value="NZ_FNTV01000002.1"/>
</dbReference>
<sequence length="94" mass="11043">MKIFIILLLAAALLVVAVFLIYQGVRLVNHVSKRVDDLEQVEHSPWLANFEEYCRHAEEEGYDQIKDGQLRDFYIRDIERSRAKKIRAQKNLGK</sequence>
<dbReference type="Proteomes" id="UP000182725">
    <property type="component" value="Unassembled WGS sequence"/>
</dbReference>